<sequence>MSDTATVPDSAGLVPEGFLGEWEARVDGAGTRRLTLGQGQVGERVLSLVVDDAHRHCAFAAELAQPPDVDGPLRLGAADVTSGTCTPGAPSLLTLLPDGRLKREDTGGAGSLIYRRSAERP</sequence>
<accession>A0A4Z1D0B1</accession>
<evidence type="ECO:0000313" key="2">
    <source>
        <dbReference type="Proteomes" id="UP000298159"/>
    </source>
</evidence>
<dbReference type="AlphaFoldDB" id="A0A4Z1D0B1"/>
<gene>
    <name evidence="1" type="ORF">E5083_21760</name>
</gene>
<evidence type="ECO:0008006" key="3">
    <source>
        <dbReference type="Google" id="ProtNLM"/>
    </source>
</evidence>
<comment type="caution">
    <text evidence="1">The sequence shown here is derived from an EMBL/GenBank/DDBJ whole genome shotgun (WGS) entry which is preliminary data.</text>
</comment>
<protein>
    <recommendedName>
        <fullName evidence="3">Serine/threonine protein kinase</fullName>
    </recommendedName>
</protein>
<dbReference type="EMBL" id="SRRT01000006">
    <property type="protein sequence ID" value="TGN74802.1"/>
    <property type="molecule type" value="Genomic_DNA"/>
</dbReference>
<name>A0A4Z1D0B1_9ACTN</name>
<keyword evidence="2" id="KW-1185">Reference proteome</keyword>
<evidence type="ECO:0000313" key="1">
    <source>
        <dbReference type="EMBL" id="TGN74802.1"/>
    </source>
</evidence>
<proteinExistence type="predicted"/>
<dbReference type="Proteomes" id="UP000298159">
    <property type="component" value="Unassembled WGS sequence"/>
</dbReference>
<organism evidence="1 2">
    <name type="scientific">Streptomyces bauhiniae</name>
    <dbReference type="NCBI Taxonomy" id="2340725"/>
    <lineage>
        <taxon>Bacteria</taxon>
        <taxon>Bacillati</taxon>
        <taxon>Actinomycetota</taxon>
        <taxon>Actinomycetes</taxon>
        <taxon>Kitasatosporales</taxon>
        <taxon>Streptomycetaceae</taxon>
        <taxon>Streptomyces</taxon>
    </lineage>
</organism>
<dbReference type="RefSeq" id="WP_135787367.1">
    <property type="nucleotide sequence ID" value="NZ_SRRT01000006.1"/>
</dbReference>
<reference evidence="1 2" key="1">
    <citation type="submission" date="2019-04" db="EMBL/GenBank/DDBJ databases">
        <title>Streptomyces sp. nov. Bv016 isolated from bark of Buahinia variegata.</title>
        <authorList>
            <person name="Kanchanasin P."/>
            <person name="Tanasupawat S."/>
            <person name="Yuki M."/>
            <person name="Kudo T."/>
        </authorList>
    </citation>
    <scope>NUCLEOTIDE SEQUENCE [LARGE SCALE GENOMIC DNA]</scope>
    <source>
        <strain evidence="1 2">Bv016</strain>
    </source>
</reference>
<dbReference type="GeneID" id="95450215"/>